<name>A0ABD1H2V0_SALDI</name>
<dbReference type="EMBL" id="JBEAFC010000007">
    <property type="protein sequence ID" value="KAL1550746.1"/>
    <property type="molecule type" value="Genomic_DNA"/>
</dbReference>
<keyword evidence="2" id="KW-1185">Reference proteome</keyword>
<reference evidence="1 2" key="1">
    <citation type="submission" date="2024-06" db="EMBL/GenBank/DDBJ databases">
        <title>A chromosome level genome sequence of Diviner's sage (Salvia divinorum).</title>
        <authorList>
            <person name="Ford S.A."/>
            <person name="Ro D.-K."/>
            <person name="Ness R.W."/>
            <person name="Phillips M.A."/>
        </authorList>
    </citation>
    <scope>NUCLEOTIDE SEQUENCE [LARGE SCALE GENOMIC DNA]</scope>
    <source>
        <strain evidence="1">SAF-2024a</strain>
        <tissue evidence="1">Leaf</tissue>
    </source>
</reference>
<evidence type="ECO:0000313" key="2">
    <source>
        <dbReference type="Proteomes" id="UP001567538"/>
    </source>
</evidence>
<evidence type="ECO:0000313" key="1">
    <source>
        <dbReference type="EMBL" id="KAL1550746.1"/>
    </source>
</evidence>
<gene>
    <name evidence="1" type="ORF">AAHA92_18673</name>
</gene>
<organism evidence="1 2">
    <name type="scientific">Salvia divinorum</name>
    <name type="common">Maria pastora</name>
    <name type="synonym">Diviner's sage</name>
    <dbReference type="NCBI Taxonomy" id="28513"/>
    <lineage>
        <taxon>Eukaryota</taxon>
        <taxon>Viridiplantae</taxon>
        <taxon>Streptophyta</taxon>
        <taxon>Embryophyta</taxon>
        <taxon>Tracheophyta</taxon>
        <taxon>Spermatophyta</taxon>
        <taxon>Magnoliopsida</taxon>
        <taxon>eudicotyledons</taxon>
        <taxon>Gunneridae</taxon>
        <taxon>Pentapetalae</taxon>
        <taxon>asterids</taxon>
        <taxon>lamiids</taxon>
        <taxon>Lamiales</taxon>
        <taxon>Lamiaceae</taxon>
        <taxon>Nepetoideae</taxon>
        <taxon>Mentheae</taxon>
        <taxon>Salviinae</taxon>
        <taxon>Salvia</taxon>
        <taxon>Salvia subgen. Calosphace</taxon>
    </lineage>
</organism>
<proteinExistence type="predicted"/>
<protein>
    <submittedName>
        <fullName evidence="1">Uncharacterized protein</fullName>
    </submittedName>
</protein>
<comment type="caution">
    <text evidence="1">The sequence shown here is derived from an EMBL/GenBank/DDBJ whole genome shotgun (WGS) entry which is preliminary data.</text>
</comment>
<dbReference type="Proteomes" id="UP001567538">
    <property type="component" value="Unassembled WGS sequence"/>
</dbReference>
<dbReference type="AlphaFoldDB" id="A0ABD1H2V0"/>
<sequence>MHEKLKNRLMSLQICVLIKFNFLSNVMFKKFGDFEVAWVDAEVEFGGGALRCGEYVTLRKVKLETQARRLFYAL</sequence>
<accession>A0ABD1H2V0</accession>